<protein>
    <submittedName>
        <fullName evidence="1">Uncharacterized protein</fullName>
    </submittedName>
</protein>
<reference evidence="1 2" key="1">
    <citation type="submission" date="2024-01" db="EMBL/GenBank/DDBJ databases">
        <title>The genomes of 5 underutilized Papilionoideae crops provide insights into root nodulation and disease resistance.</title>
        <authorList>
            <person name="Yuan L."/>
        </authorList>
    </citation>
    <scope>NUCLEOTIDE SEQUENCE [LARGE SCALE GENOMIC DNA]</scope>
    <source>
        <strain evidence="1">LY-2023</strain>
        <tissue evidence="1">Leaf</tissue>
    </source>
</reference>
<organism evidence="1 2">
    <name type="scientific">Clitoria ternatea</name>
    <name type="common">Butterfly pea</name>
    <dbReference type="NCBI Taxonomy" id="43366"/>
    <lineage>
        <taxon>Eukaryota</taxon>
        <taxon>Viridiplantae</taxon>
        <taxon>Streptophyta</taxon>
        <taxon>Embryophyta</taxon>
        <taxon>Tracheophyta</taxon>
        <taxon>Spermatophyta</taxon>
        <taxon>Magnoliopsida</taxon>
        <taxon>eudicotyledons</taxon>
        <taxon>Gunneridae</taxon>
        <taxon>Pentapetalae</taxon>
        <taxon>rosids</taxon>
        <taxon>fabids</taxon>
        <taxon>Fabales</taxon>
        <taxon>Fabaceae</taxon>
        <taxon>Papilionoideae</taxon>
        <taxon>50 kb inversion clade</taxon>
        <taxon>NPAAA clade</taxon>
        <taxon>indigoferoid/millettioid clade</taxon>
        <taxon>Phaseoleae</taxon>
        <taxon>Clitoria</taxon>
    </lineage>
</organism>
<comment type="caution">
    <text evidence="1">The sequence shown here is derived from an EMBL/GenBank/DDBJ whole genome shotgun (WGS) entry which is preliminary data.</text>
</comment>
<sequence>MPVSYAGLGRVYAQALYADLSCALGPPLSVHMLVWCWLLAWSLCHVFSLCLDPPLLASKRSNQHSLIGALEA</sequence>
<name>A0AAN9J6A2_CLITE</name>
<evidence type="ECO:0000313" key="2">
    <source>
        <dbReference type="Proteomes" id="UP001359559"/>
    </source>
</evidence>
<dbReference type="AlphaFoldDB" id="A0AAN9J6A2"/>
<proteinExistence type="predicted"/>
<dbReference type="EMBL" id="JAYKXN010000004">
    <property type="protein sequence ID" value="KAK7293055.1"/>
    <property type="molecule type" value="Genomic_DNA"/>
</dbReference>
<gene>
    <name evidence="1" type="ORF">RJT34_15916</name>
</gene>
<evidence type="ECO:0000313" key="1">
    <source>
        <dbReference type="EMBL" id="KAK7293055.1"/>
    </source>
</evidence>
<accession>A0AAN9J6A2</accession>
<keyword evidence="2" id="KW-1185">Reference proteome</keyword>
<dbReference type="Proteomes" id="UP001359559">
    <property type="component" value="Unassembled WGS sequence"/>
</dbReference>